<proteinExistence type="predicted"/>
<reference evidence="4 5" key="1">
    <citation type="submission" date="2021-03" db="EMBL/GenBank/DDBJ databases">
        <title>Winogradskyella sp. nov., isolated from costal sediment.</title>
        <authorList>
            <person name="Gao C."/>
        </authorList>
    </citation>
    <scope>NUCLEOTIDE SEQUENCE [LARGE SCALE GENOMIC DNA]</scope>
    <source>
        <strain evidence="4 5">DF17</strain>
    </source>
</reference>
<protein>
    <submittedName>
        <fullName evidence="4">Outer membrane beta-barrel protein</fullName>
    </submittedName>
</protein>
<dbReference type="InterPro" id="IPR027385">
    <property type="entry name" value="Beta-barrel_OMP"/>
</dbReference>
<dbReference type="Pfam" id="PF13505">
    <property type="entry name" value="OMP_b-brl"/>
    <property type="match status" value="1"/>
</dbReference>
<sequence>MIISKDAIIILLASVLFFSPLSAQQEQDSTSFDSTLKFFDLRGTNVADVGLGGSTLFGDYENKDFGFYYRVGYKRFITPNIFLGLTANGYTISAEDTDFSLMSFDFGMEVLVLPYDRFSPIVYGGFGINTSNDVDASAVKTQIGIGVEYIVMGQLGVKLYYEYNYSFEDELLPLIVDDRNDKFLRFGIGVNYYFGGTKERAKKTEEMETIINSNLIKN</sequence>
<dbReference type="Proteomes" id="UP000676776">
    <property type="component" value="Unassembled WGS sequence"/>
</dbReference>
<evidence type="ECO:0000313" key="4">
    <source>
        <dbReference type="EMBL" id="MBO3116266.1"/>
    </source>
</evidence>
<evidence type="ECO:0000256" key="2">
    <source>
        <dbReference type="SAM" id="SignalP"/>
    </source>
</evidence>
<dbReference type="EMBL" id="JAGEVF010000003">
    <property type="protein sequence ID" value="MBO3116266.1"/>
    <property type="molecule type" value="Genomic_DNA"/>
</dbReference>
<accession>A0ABS3T0K4</accession>
<feature type="signal peptide" evidence="2">
    <location>
        <begin position="1"/>
        <end position="23"/>
    </location>
</feature>
<dbReference type="RefSeq" id="WP_208153228.1">
    <property type="nucleotide sequence ID" value="NZ_JAGEVF010000003.1"/>
</dbReference>
<keyword evidence="1 2" id="KW-0732">Signal</keyword>
<evidence type="ECO:0000313" key="5">
    <source>
        <dbReference type="Proteomes" id="UP000676776"/>
    </source>
</evidence>
<name>A0ABS3T0K4_9FLAO</name>
<dbReference type="InterPro" id="IPR011250">
    <property type="entry name" value="OMP/PagP_B-barrel"/>
</dbReference>
<comment type="caution">
    <text evidence="4">The sequence shown here is derived from an EMBL/GenBank/DDBJ whole genome shotgun (WGS) entry which is preliminary data.</text>
</comment>
<organism evidence="4 5">
    <name type="scientific">Winogradskyella pelagia</name>
    <dbReference type="NCBI Taxonomy" id="2819984"/>
    <lineage>
        <taxon>Bacteria</taxon>
        <taxon>Pseudomonadati</taxon>
        <taxon>Bacteroidota</taxon>
        <taxon>Flavobacteriia</taxon>
        <taxon>Flavobacteriales</taxon>
        <taxon>Flavobacteriaceae</taxon>
        <taxon>Winogradskyella</taxon>
    </lineage>
</organism>
<feature type="chain" id="PRO_5046857939" evidence="2">
    <location>
        <begin position="24"/>
        <end position="218"/>
    </location>
</feature>
<feature type="domain" description="Outer membrane protein beta-barrel" evidence="3">
    <location>
        <begin position="46"/>
        <end position="194"/>
    </location>
</feature>
<keyword evidence="5" id="KW-1185">Reference proteome</keyword>
<dbReference type="SUPFAM" id="SSF56925">
    <property type="entry name" value="OMPA-like"/>
    <property type="match status" value="1"/>
</dbReference>
<gene>
    <name evidence="4" type="ORF">J4050_05875</name>
</gene>
<evidence type="ECO:0000256" key="1">
    <source>
        <dbReference type="ARBA" id="ARBA00022729"/>
    </source>
</evidence>
<evidence type="ECO:0000259" key="3">
    <source>
        <dbReference type="Pfam" id="PF13505"/>
    </source>
</evidence>